<gene>
    <name evidence="16 18" type="primary">murB</name>
    <name evidence="18" type="ORF">Q757_01505</name>
</gene>
<comment type="function">
    <text evidence="2 16">Cell wall formation.</text>
</comment>
<keyword evidence="6 16" id="KW-0132">Cell division</keyword>
<keyword evidence="19" id="KW-1185">Reference proteome</keyword>
<evidence type="ECO:0000256" key="8">
    <source>
        <dbReference type="ARBA" id="ARBA00022827"/>
    </source>
</evidence>
<evidence type="ECO:0000256" key="13">
    <source>
        <dbReference type="ARBA" id="ARBA00023306"/>
    </source>
</evidence>
<dbReference type="Gene3D" id="3.30.43.10">
    <property type="entry name" value="Uridine Diphospho-n-acetylenolpyruvylglucosamine Reductase, domain 2"/>
    <property type="match status" value="1"/>
</dbReference>
<keyword evidence="11 16" id="KW-0573">Peptidoglycan synthesis</keyword>
<keyword evidence="12 16" id="KW-0560">Oxidoreductase</keyword>
<keyword evidence="8 16" id="KW-0274">FAD</keyword>
<evidence type="ECO:0000256" key="16">
    <source>
        <dbReference type="HAMAP-Rule" id="MF_00037"/>
    </source>
</evidence>
<dbReference type="PANTHER" id="PTHR21071:SF4">
    <property type="entry name" value="UDP-N-ACETYLENOLPYRUVOYLGLUCOSAMINE REDUCTASE"/>
    <property type="match status" value="1"/>
</dbReference>
<evidence type="ECO:0000256" key="9">
    <source>
        <dbReference type="ARBA" id="ARBA00022857"/>
    </source>
</evidence>
<keyword evidence="13 16" id="KW-0131">Cell cycle</keyword>
<keyword evidence="10 16" id="KW-0133">Cell shape</keyword>
<dbReference type="SUPFAM" id="SSF56176">
    <property type="entry name" value="FAD-binding/transporter-associated domain-like"/>
    <property type="match status" value="1"/>
</dbReference>
<evidence type="ECO:0000256" key="15">
    <source>
        <dbReference type="ARBA" id="ARBA00048914"/>
    </source>
</evidence>
<keyword evidence="9 16" id="KW-0521">NADP</keyword>
<evidence type="ECO:0000256" key="1">
    <source>
        <dbReference type="ARBA" id="ARBA00001974"/>
    </source>
</evidence>
<dbReference type="InterPro" id="IPR016166">
    <property type="entry name" value="FAD-bd_PCMH"/>
</dbReference>
<reference evidence="18 19" key="1">
    <citation type="journal article" date="2014" name="Antonie Van Leeuwenhoek">
        <title>Oenococcus alcoholitolerans sp. nov., a lactic acid bacteria isolated from cachaca and ethanol fermentation processes.</title>
        <authorList>
            <person name="Badotti F."/>
            <person name="Moreira A.P."/>
            <person name="Tonon L.A."/>
            <person name="de Lucena B.T."/>
            <person name="Gomes Fde C."/>
            <person name="Kruger R."/>
            <person name="Thompson C.C."/>
            <person name="de Morais M.A.Jr."/>
            <person name="Rosa C.A."/>
            <person name="Thompson F.L."/>
        </authorList>
    </citation>
    <scope>NUCLEOTIDE SEQUENCE [LARGE SCALE GENOMIC DNA]</scope>
    <source>
        <strain evidence="18 19">UFRJ-M7.2.18</strain>
    </source>
</reference>
<keyword evidence="7 16" id="KW-0285">Flavoprotein</keyword>
<comment type="caution">
    <text evidence="18">The sequence shown here is derived from an EMBL/GenBank/DDBJ whole genome shotgun (WGS) entry which is preliminary data.</text>
</comment>
<dbReference type="PANTHER" id="PTHR21071">
    <property type="entry name" value="UDP-N-ACETYLENOLPYRUVOYLGLUCOSAMINE REDUCTASE"/>
    <property type="match status" value="1"/>
</dbReference>
<feature type="active site" evidence="16">
    <location>
        <position position="273"/>
    </location>
</feature>
<dbReference type="InterPro" id="IPR016169">
    <property type="entry name" value="FAD-bd_PCMH_sub2"/>
</dbReference>
<dbReference type="InterPro" id="IPR011601">
    <property type="entry name" value="MurB_C"/>
</dbReference>
<comment type="cofactor">
    <cofactor evidence="1 16">
        <name>FAD</name>
        <dbReference type="ChEBI" id="CHEBI:57692"/>
    </cofactor>
</comment>
<evidence type="ECO:0000256" key="12">
    <source>
        <dbReference type="ARBA" id="ARBA00023002"/>
    </source>
</evidence>
<dbReference type="NCBIfam" id="NF010480">
    <property type="entry name" value="PRK13905.1"/>
    <property type="match status" value="1"/>
</dbReference>
<evidence type="ECO:0000256" key="6">
    <source>
        <dbReference type="ARBA" id="ARBA00022618"/>
    </source>
</evidence>
<dbReference type="HAMAP" id="MF_00037">
    <property type="entry name" value="MurB"/>
    <property type="match status" value="1"/>
</dbReference>
<dbReference type="InterPro" id="IPR036635">
    <property type="entry name" value="MurB_C_sf"/>
</dbReference>
<protein>
    <recommendedName>
        <fullName evidence="16">UDP-N-acetylenolpyruvoylglucosamine reductase</fullName>
        <ecNumber evidence="16">1.3.1.98</ecNumber>
    </recommendedName>
    <alternativeName>
        <fullName evidence="16">UDP-N-acetylmuramate dehydrogenase</fullName>
    </alternativeName>
</protein>
<evidence type="ECO:0000256" key="3">
    <source>
        <dbReference type="ARBA" id="ARBA00004496"/>
    </source>
</evidence>
<sequence length="284" mass="30944">MIAPYAFAQVGGKADYLAFPKSKEEFKELLKAAAKKRLPVHVLGQLSNLLVSDDGIVGLVIITDHLNKISCRGTLVAADAGIDMISVSEFAYEHGLSGLEWSAGLPGSVGGAVYMNAGAYGGNTADNLLRVTALDKKGQEFIISKEDLGFSYRNSGIQKNDYYIVSAEFQLAKGNKEEIRRWMDDFNLRRISKQPLNYPSNGSVFKRPDGFYAGKLISDAGLQGTRIGGAQLSVKHANFIVNIDNASSRDYLELISLVKKTISDTFGIKMDPEIKLIGRGLEEN</sequence>
<evidence type="ECO:0000313" key="19">
    <source>
        <dbReference type="Proteomes" id="UP000030023"/>
    </source>
</evidence>
<comment type="pathway">
    <text evidence="4 16">Cell wall biogenesis; peptidoglycan biosynthesis.</text>
</comment>
<organism evidence="18 19">
    <name type="scientific">Oenococcus alcoholitolerans</name>
    <dbReference type="NCBI Taxonomy" id="931074"/>
    <lineage>
        <taxon>Bacteria</taxon>
        <taxon>Bacillati</taxon>
        <taxon>Bacillota</taxon>
        <taxon>Bacilli</taxon>
        <taxon>Lactobacillales</taxon>
        <taxon>Lactobacillaceae</taxon>
        <taxon>Oenococcus</taxon>
    </lineage>
</organism>
<dbReference type="InterPro" id="IPR006094">
    <property type="entry name" value="Oxid_FAD_bind_N"/>
</dbReference>
<evidence type="ECO:0000256" key="2">
    <source>
        <dbReference type="ARBA" id="ARBA00003921"/>
    </source>
</evidence>
<evidence type="ECO:0000256" key="10">
    <source>
        <dbReference type="ARBA" id="ARBA00022960"/>
    </source>
</evidence>
<dbReference type="Gene3D" id="3.90.78.10">
    <property type="entry name" value="UDP-N-acetylenolpyruvoylglucosamine reductase, C-terminal domain"/>
    <property type="match status" value="1"/>
</dbReference>
<feature type="active site" evidence="16">
    <location>
        <position position="153"/>
    </location>
</feature>
<dbReference type="GO" id="GO:0008762">
    <property type="term" value="F:UDP-N-acetylmuramate dehydrogenase activity"/>
    <property type="evidence" value="ECO:0007669"/>
    <property type="project" value="UniProtKB-EC"/>
</dbReference>
<evidence type="ECO:0000313" key="18">
    <source>
        <dbReference type="EMBL" id="KGO32351.1"/>
    </source>
</evidence>
<feature type="domain" description="FAD-binding PCMH-type" evidence="17">
    <location>
        <begin position="9"/>
        <end position="174"/>
    </location>
</feature>
<keyword evidence="14 16" id="KW-0961">Cell wall biogenesis/degradation</keyword>
<keyword evidence="5 16" id="KW-0963">Cytoplasm</keyword>
<comment type="subcellular location">
    <subcellularLocation>
        <location evidence="3 16">Cytoplasm</location>
    </subcellularLocation>
</comment>
<dbReference type="Gene3D" id="3.30.465.10">
    <property type="match status" value="1"/>
</dbReference>
<evidence type="ECO:0000256" key="7">
    <source>
        <dbReference type="ARBA" id="ARBA00022630"/>
    </source>
</evidence>
<dbReference type="SUPFAM" id="SSF56194">
    <property type="entry name" value="Uridine diphospho-N-Acetylenolpyruvylglucosamine reductase, MurB, C-terminal domain"/>
    <property type="match status" value="1"/>
</dbReference>
<dbReference type="InterPro" id="IPR003170">
    <property type="entry name" value="MurB"/>
</dbReference>
<evidence type="ECO:0000259" key="17">
    <source>
        <dbReference type="PROSITE" id="PS51387"/>
    </source>
</evidence>
<accession>A0ABR4XS87</accession>
<evidence type="ECO:0000256" key="5">
    <source>
        <dbReference type="ARBA" id="ARBA00022490"/>
    </source>
</evidence>
<dbReference type="Proteomes" id="UP000030023">
    <property type="component" value="Unassembled WGS sequence"/>
</dbReference>
<name>A0ABR4XS87_9LACO</name>
<proteinExistence type="inferred from homology"/>
<dbReference type="EC" id="1.3.1.98" evidence="16"/>
<dbReference type="PROSITE" id="PS51387">
    <property type="entry name" value="FAD_PCMH"/>
    <property type="match status" value="1"/>
</dbReference>
<dbReference type="InterPro" id="IPR036318">
    <property type="entry name" value="FAD-bd_PCMH-like_sf"/>
</dbReference>
<feature type="active site" description="Proton donor" evidence="16">
    <location>
        <position position="203"/>
    </location>
</feature>
<comment type="similarity">
    <text evidence="16">Belongs to the MurB family.</text>
</comment>
<dbReference type="InterPro" id="IPR016167">
    <property type="entry name" value="FAD-bd_PCMH_sub1"/>
</dbReference>
<evidence type="ECO:0000256" key="4">
    <source>
        <dbReference type="ARBA" id="ARBA00004752"/>
    </source>
</evidence>
<dbReference type="Pfam" id="PF02873">
    <property type="entry name" value="MurB_C"/>
    <property type="match status" value="1"/>
</dbReference>
<dbReference type="Pfam" id="PF01565">
    <property type="entry name" value="FAD_binding_4"/>
    <property type="match status" value="1"/>
</dbReference>
<evidence type="ECO:0000256" key="14">
    <source>
        <dbReference type="ARBA" id="ARBA00023316"/>
    </source>
</evidence>
<dbReference type="NCBIfam" id="TIGR00179">
    <property type="entry name" value="murB"/>
    <property type="match status" value="1"/>
</dbReference>
<evidence type="ECO:0000256" key="11">
    <source>
        <dbReference type="ARBA" id="ARBA00022984"/>
    </source>
</evidence>
<comment type="catalytic activity">
    <reaction evidence="15 16">
        <text>UDP-N-acetyl-alpha-D-muramate + NADP(+) = UDP-N-acetyl-3-O-(1-carboxyvinyl)-alpha-D-glucosamine + NADPH + H(+)</text>
        <dbReference type="Rhea" id="RHEA:12248"/>
        <dbReference type="ChEBI" id="CHEBI:15378"/>
        <dbReference type="ChEBI" id="CHEBI:57783"/>
        <dbReference type="ChEBI" id="CHEBI:58349"/>
        <dbReference type="ChEBI" id="CHEBI:68483"/>
        <dbReference type="ChEBI" id="CHEBI:70757"/>
        <dbReference type="EC" id="1.3.1.98"/>
    </reaction>
</comment>
<dbReference type="EMBL" id="AXCV01000034">
    <property type="protein sequence ID" value="KGO32351.1"/>
    <property type="molecule type" value="Genomic_DNA"/>
</dbReference>